<dbReference type="AlphaFoldDB" id="A0A4P2QXC4"/>
<dbReference type="PROSITE" id="PS51123">
    <property type="entry name" value="OMPA_2"/>
    <property type="match status" value="1"/>
</dbReference>
<accession>A0A4P2QXC4</accession>
<proteinExistence type="predicted"/>
<dbReference type="InterPro" id="IPR006665">
    <property type="entry name" value="OmpA-like"/>
</dbReference>
<dbReference type="CDD" id="cd07185">
    <property type="entry name" value="OmpA_C-like"/>
    <property type="match status" value="1"/>
</dbReference>
<dbReference type="RefSeq" id="WP_129578248.1">
    <property type="nucleotide sequence ID" value="NZ_CP012672.1"/>
</dbReference>
<dbReference type="PANTHER" id="PTHR30329">
    <property type="entry name" value="STATOR ELEMENT OF FLAGELLAR MOTOR COMPLEX"/>
    <property type="match status" value="1"/>
</dbReference>
<dbReference type="InterPro" id="IPR036737">
    <property type="entry name" value="OmpA-like_sf"/>
</dbReference>
<dbReference type="SUPFAM" id="SSF103088">
    <property type="entry name" value="OmpA-like"/>
    <property type="match status" value="1"/>
</dbReference>
<protein>
    <submittedName>
        <fullName evidence="3">Membrane protein</fullName>
    </submittedName>
</protein>
<evidence type="ECO:0000259" key="2">
    <source>
        <dbReference type="PROSITE" id="PS51123"/>
    </source>
</evidence>
<dbReference type="InterPro" id="IPR050330">
    <property type="entry name" value="Bact_OuterMem_StrucFunc"/>
</dbReference>
<dbReference type="Pfam" id="PF00691">
    <property type="entry name" value="OmpA"/>
    <property type="match status" value="1"/>
</dbReference>
<evidence type="ECO:0000313" key="3">
    <source>
        <dbReference type="EMBL" id="AUX35174.1"/>
    </source>
</evidence>
<feature type="domain" description="OmpA-like" evidence="2">
    <location>
        <begin position="453"/>
        <end position="590"/>
    </location>
</feature>
<dbReference type="GO" id="GO:0016020">
    <property type="term" value="C:membrane"/>
    <property type="evidence" value="ECO:0007669"/>
    <property type="project" value="UniProtKB-UniRule"/>
</dbReference>
<sequence>MGQPRARRGPPPPVNKTLEDLRPLLVGPEQRRIRRLEERLDQSMAEMVAGALPEAVIESRKKGEALSWALEPLIASAIHERVRRDPGSFADAISPAMGPAIRKAVANALRGMVQRLNEALALGLSWESVRWRLEARRTGRPFAEVVLLRAMIYRTEQLFLVHRGTGIVLEHVSAEDIPYRDPDQVSAMLTAIDAFAHDAFRTDARLQRFCVGDLTGWVEHGPSALLVAIVRGVAPQAYGTVLCETLERVHLAYADELAGFRGDRSPFSGARELLSSCLQQRRKPVPRRSGRALAAAAVLVAIAATALAVRMRASWEDQRRFAGWAEALRREPGLVVTAAERRAGGVAFTGLRDPLAVDPRAVIERAGPARTPVMLRFEPFYSLDPQIVERRAARALEPPPGVALSLRGGVVVASGVAPERWIERARWTAAVLPGVSGFDGARLTAQEAIERARAAARSLEGIELLFRRGAARLSPEQRARAAEAAAAAAQEIALAREAGMTAEIRVIGYADPVGSEASNRALSLARAERVAAELIARGVPAERLRASGGGLRGDLAPAPCPGGAARAGCAVGGADERRARSVIFLVDLRPSSKE</sequence>
<dbReference type="EMBL" id="CP012672">
    <property type="protein sequence ID" value="AUX35174.1"/>
    <property type="molecule type" value="Genomic_DNA"/>
</dbReference>
<organism evidence="3 4">
    <name type="scientific">Sorangium cellulosum</name>
    <name type="common">Polyangium cellulosum</name>
    <dbReference type="NCBI Taxonomy" id="56"/>
    <lineage>
        <taxon>Bacteria</taxon>
        <taxon>Pseudomonadati</taxon>
        <taxon>Myxococcota</taxon>
        <taxon>Polyangia</taxon>
        <taxon>Polyangiales</taxon>
        <taxon>Polyangiaceae</taxon>
        <taxon>Sorangium</taxon>
    </lineage>
</organism>
<name>A0A4P2QXC4_SORCE</name>
<dbReference type="PANTHER" id="PTHR30329:SF21">
    <property type="entry name" value="LIPOPROTEIN YIAD-RELATED"/>
    <property type="match status" value="1"/>
</dbReference>
<evidence type="ECO:0000313" key="4">
    <source>
        <dbReference type="Proteomes" id="UP000295497"/>
    </source>
</evidence>
<gene>
    <name evidence="3" type="primary">spr</name>
    <name evidence="3" type="ORF">SOCE836_073630</name>
</gene>
<dbReference type="Proteomes" id="UP000295497">
    <property type="component" value="Chromosome"/>
</dbReference>
<dbReference type="Gene3D" id="3.30.1330.60">
    <property type="entry name" value="OmpA-like domain"/>
    <property type="match status" value="1"/>
</dbReference>
<keyword evidence="1" id="KW-0472">Membrane</keyword>
<evidence type="ECO:0000256" key="1">
    <source>
        <dbReference type="PROSITE-ProRule" id="PRU00473"/>
    </source>
</evidence>
<reference evidence="3 4" key="1">
    <citation type="submission" date="2015-09" db="EMBL/GenBank/DDBJ databases">
        <title>Sorangium comparison.</title>
        <authorList>
            <person name="Zaburannyi N."/>
            <person name="Bunk B."/>
            <person name="Overmann J."/>
            <person name="Mueller R."/>
        </authorList>
    </citation>
    <scope>NUCLEOTIDE SEQUENCE [LARGE SCALE GENOMIC DNA]</scope>
    <source>
        <strain evidence="3 4">So ce836</strain>
    </source>
</reference>